<keyword evidence="2" id="KW-1185">Reference proteome</keyword>
<sequence length="59" mass="6343">MTAQFAQPGAEGLALPGEPVRLIEGADHLWTGLEDGEPLFREALEFARRLLQQVPAGTA</sequence>
<dbReference type="AlphaFoldDB" id="A0A8J3SHS4"/>
<accession>A0A8J3SHS4</accession>
<comment type="caution">
    <text evidence="1">The sequence shown here is derived from an EMBL/GenBank/DDBJ whole genome shotgun (WGS) entry which is preliminary data.</text>
</comment>
<evidence type="ECO:0000313" key="2">
    <source>
        <dbReference type="Proteomes" id="UP000619788"/>
    </source>
</evidence>
<name>A0A8J3SHS4_9ACTN</name>
<gene>
    <name evidence="1" type="ORF">Psi01_38550</name>
</gene>
<protein>
    <recommendedName>
        <fullName evidence="3">Alpha/beta hydrolase</fullName>
    </recommendedName>
</protein>
<dbReference type="Proteomes" id="UP000619788">
    <property type="component" value="Unassembled WGS sequence"/>
</dbReference>
<organism evidence="1 2">
    <name type="scientific">Planobispora siamensis</name>
    <dbReference type="NCBI Taxonomy" id="936338"/>
    <lineage>
        <taxon>Bacteria</taxon>
        <taxon>Bacillati</taxon>
        <taxon>Actinomycetota</taxon>
        <taxon>Actinomycetes</taxon>
        <taxon>Streptosporangiales</taxon>
        <taxon>Streptosporangiaceae</taxon>
        <taxon>Planobispora</taxon>
    </lineage>
</organism>
<evidence type="ECO:0000313" key="1">
    <source>
        <dbReference type="EMBL" id="GIH93225.1"/>
    </source>
</evidence>
<reference evidence="1 2" key="1">
    <citation type="submission" date="2021-01" db="EMBL/GenBank/DDBJ databases">
        <title>Whole genome shotgun sequence of Planobispora siamensis NBRC 107568.</title>
        <authorList>
            <person name="Komaki H."/>
            <person name="Tamura T."/>
        </authorList>
    </citation>
    <scope>NUCLEOTIDE SEQUENCE [LARGE SCALE GENOMIC DNA]</scope>
    <source>
        <strain evidence="1 2">NBRC 107568</strain>
    </source>
</reference>
<evidence type="ECO:0008006" key="3">
    <source>
        <dbReference type="Google" id="ProtNLM"/>
    </source>
</evidence>
<dbReference type="EMBL" id="BOOJ01000032">
    <property type="protein sequence ID" value="GIH93225.1"/>
    <property type="molecule type" value="Genomic_DNA"/>
</dbReference>
<dbReference type="RefSeq" id="WP_204065407.1">
    <property type="nucleotide sequence ID" value="NZ_BOOJ01000032.1"/>
</dbReference>
<proteinExistence type="predicted"/>